<protein>
    <submittedName>
        <fullName evidence="2">DUF4956 domain-containing protein</fullName>
    </submittedName>
</protein>
<gene>
    <name evidence="2" type="ORF">L0665_03760</name>
</gene>
<feature type="transmembrane region" description="Helical" evidence="1">
    <location>
        <begin position="55"/>
        <end position="83"/>
    </location>
</feature>
<accession>A0A9Q4KS50</accession>
<keyword evidence="1" id="KW-0472">Membrane</keyword>
<dbReference type="EMBL" id="JAKELO010000002">
    <property type="protein sequence ID" value="MDE4907727.1"/>
    <property type="molecule type" value="Genomic_DNA"/>
</dbReference>
<keyword evidence="1" id="KW-0812">Transmembrane</keyword>
<evidence type="ECO:0000313" key="2">
    <source>
        <dbReference type="EMBL" id="MDE4907727.1"/>
    </source>
</evidence>
<feature type="transmembrane region" description="Helical" evidence="1">
    <location>
        <begin position="24"/>
        <end position="43"/>
    </location>
</feature>
<dbReference type="Proteomes" id="UP001143747">
    <property type="component" value="Unassembled WGS sequence"/>
</dbReference>
<evidence type="ECO:0000313" key="3">
    <source>
        <dbReference type="Proteomes" id="UP001143747"/>
    </source>
</evidence>
<dbReference type="InterPro" id="IPR032531">
    <property type="entry name" value="DUF4956"/>
</dbReference>
<keyword evidence="1" id="KW-1133">Transmembrane helix</keyword>
<comment type="caution">
    <text evidence="2">The sequence shown here is derived from an EMBL/GenBank/DDBJ whole genome shotgun (WGS) entry which is preliminary data.</text>
</comment>
<keyword evidence="3" id="KW-1185">Reference proteome</keyword>
<name>A0A9Q4KS50_9EURY</name>
<reference evidence="2" key="1">
    <citation type="submission" date="2022-01" db="EMBL/GenBank/DDBJ databases">
        <title>Draft genome of Methanogenium marinum DSM 15558.</title>
        <authorList>
            <person name="Chen S.-C."/>
            <person name="You Y.-T."/>
        </authorList>
    </citation>
    <scope>NUCLEOTIDE SEQUENCE</scope>
    <source>
        <strain evidence="2">DSM 15558</strain>
    </source>
</reference>
<dbReference type="RefSeq" id="WP_274924375.1">
    <property type="nucleotide sequence ID" value="NZ_JAKELO010000002.1"/>
</dbReference>
<proteinExistence type="predicted"/>
<organism evidence="2 3">
    <name type="scientific">Methanogenium marinum</name>
    <dbReference type="NCBI Taxonomy" id="348610"/>
    <lineage>
        <taxon>Archaea</taxon>
        <taxon>Methanobacteriati</taxon>
        <taxon>Methanobacteriota</taxon>
        <taxon>Stenosarchaea group</taxon>
        <taxon>Methanomicrobia</taxon>
        <taxon>Methanomicrobiales</taxon>
        <taxon>Methanomicrobiaceae</taxon>
        <taxon>Methanogenium</taxon>
    </lineage>
</organism>
<sequence>MDPAILSFDEFLATQSYHLPVGDFLINLIIAGLLAFLLSYTYVHYGTALSNRKMFARNFVLMAMTTMFIITVVKSSLALSLGLVGALSIVRFRTAIKEPEELAYLFLTIAIGLGLGADQRVITTIAILVIIGLIIIRKKYIHTPKYDQNLHLTIASYSPDKIALGQIVSVLDKHCSTVNLKRFDESGEVLEATFFVKFNSFNDVENTKNELNSLSKSVKITFLDSQGTY</sequence>
<dbReference type="Pfam" id="PF16316">
    <property type="entry name" value="DUF4956"/>
    <property type="match status" value="1"/>
</dbReference>
<feature type="transmembrane region" description="Helical" evidence="1">
    <location>
        <begin position="103"/>
        <end position="136"/>
    </location>
</feature>
<evidence type="ECO:0000256" key="1">
    <source>
        <dbReference type="SAM" id="Phobius"/>
    </source>
</evidence>
<dbReference type="AlphaFoldDB" id="A0A9Q4KS50"/>